<dbReference type="InterPro" id="IPR011251">
    <property type="entry name" value="Luciferase-like_dom"/>
</dbReference>
<dbReference type="GO" id="GO:0005829">
    <property type="term" value="C:cytosol"/>
    <property type="evidence" value="ECO:0007669"/>
    <property type="project" value="TreeGrafter"/>
</dbReference>
<dbReference type="Gene3D" id="3.20.20.30">
    <property type="entry name" value="Luciferase-like domain"/>
    <property type="match status" value="1"/>
</dbReference>
<dbReference type="InterPro" id="IPR019949">
    <property type="entry name" value="CmoO-like"/>
</dbReference>
<dbReference type="PANTHER" id="PTHR30137">
    <property type="entry name" value="LUCIFERASE-LIKE MONOOXYGENASE"/>
    <property type="match status" value="1"/>
</dbReference>
<dbReference type="InterPro" id="IPR050766">
    <property type="entry name" value="Bact_Lucif_Oxidored"/>
</dbReference>
<organism evidence="4 5">
    <name type="scientific">Marinobacterium mangrovicola</name>
    <dbReference type="NCBI Taxonomy" id="1476959"/>
    <lineage>
        <taxon>Bacteria</taxon>
        <taxon>Pseudomonadati</taxon>
        <taxon>Pseudomonadota</taxon>
        <taxon>Gammaproteobacteria</taxon>
        <taxon>Oceanospirillales</taxon>
        <taxon>Oceanospirillaceae</taxon>
        <taxon>Marinobacterium</taxon>
    </lineage>
</organism>
<feature type="domain" description="Luciferase-like" evidence="3">
    <location>
        <begin position="11"/>
        <end position="248"/>
    </location>
</feature>
<dbReference type="RefSeq" id="WP_132289448.1">
    <property type="nucleotide sequence ID" value="NZ_SMFU01000007.1"/>
</dbReference>
<evidence type="ECO:0000256" key="2">
    <source>
        <dbReference type="ARBA" id="ARBA00074555"/>
    </source>
</evidence>
<comment type="caution">
    <text evidence="4">The sequence shown here is derived from an EMBL/GenBank/DDBJ whole genome shotgun (WGS) entry which is preliminary data.</text>
</comment>
<comment type="similarity">
    <text evidence="1">To bacterial alkanal monooxygenase alpha and beta chains.</text>
</comment>
<dbReference type="OrthoDB" id="9780518at2"/>
<dbReference type="Proteomes" id="UP000294546">
    <property type="component" value="Unassembled WGS sequence"/>
</dbReference>
<protein>
    <recommendedName>
        <fullName evidence="2">Luciferase-like monooxygenase</fullName>
    </recommendedName>
</protein>
<dbReference type="GO" id="GO:0016705">
    <property type="term" value="F:oxidoreductase activity, acting on paired donors, with incorporation or reduction of molecular oxygen"/>
    <property type="evidence" value="ECO:0007669"/>
    <property type="project" value="InterPro"/>
</dbReference>
<dbReference type="AlphaFoldDB" id="A0A4R1GLC3"/>
<proteinExistence type="predicted"/>
<dbReference type="InterPro" id="IPR036661">
    <property type="entry name" value="Luciferase-like_sf"/>
</dbReference>
<dbReference type="NCBIfam" id="TIGR03558">
    <property type="entry name" value="oxido_grp_1"/>
    <property type="match status" value="1"/>
</dbReference>
<dbReference type="SUPFAM" id="SSF51679">
    <property type="entry name" value="Bacterial luciferase-like"/>
    <property type="match status" value="1"/>
</dbReference>
<evidence type="ECO:0000313" key="5">
    <source>
        <dbReference type="Proteomes" id="UP000294546"/>
    </source>
</evidence>
<sequence>MTKQKHINLSILDLAPVTEGSTPAESLARSVELAQLAEALGYTRYWVAEHHNIVDVACAATGIVISHIAAHTQKIRVGSGGIMLPNHAPYMVAEQFGTLAALHPDRIDLGVGRAPGSDYATARALRRESSTREDEFPRMLDELRHFLAPSTPNQSVTAIPGAGADLQLWLLGSSLYGARLAAYLGLPFVFAAHFAPAHMQEALDTYRQAFRPSEQLRSPYVVVCVNAVVAETQGEADKLATTEYQKFLGLIRGNRFPLPAPVKSMDRFWADHEKAQVQHMLGESIHADPITAEKRLRDLIDRTGADEVMVNSWIYDHKARLDSYRFLYNAIREVNK</sequence>
<gene>
    <name evidence="4" type="ORF">CLV83_1433</name>
</gene>
<dbReference type="EMBL" id="SMFU01000007">
    <property type="protein sequence ID" value="TCK09327.1"/>
    <property type="molecule type" value="Genomic_DNA"/>
</dbReference>
<dbReference type="Pfam" id="PF00296">
    <property type="entry name" value="Bac_luciferase"/>
    <property type="match status" value="1"/>
</dbReference>
<evidence type="ECO:0000256" key="1">
    <source>
        <dbReference type="ARBA" id="ARBA00007789"/>
    </source>
</evidence>
<accession>A0A4R1GLC3</accession>
<dbReference type="CDD" id="cd00347">
    <property type="entry name" value="Flavin_utilizing_monoxygenases"/>
    <property type="match status" value="1"/>
</dbReference>
<dbReference type="PANTHER" id="PTHR30137:SF6">
    <property type="entry name" value="LUCIFERASE-LIKE MONOOXYGENASE"/>
    <property type="match status" value="1"/>
</dbReference>
<reference evidence="4 5" key="1">
    <citation type="submission" date="2019-03" db="EMBL/GenBank/DDBJ databases">
        <title>Genomic Encyclopedia of Archaeal and Bacterial Type Strains, Phase II (KMG-II): from individual species to whole genera.</title>
        <authorList>
            <person name="Goeker M."/>
        </authorList>
    </citation>
    <scope>NUCLEOTIDE SEQUENCE [LARGE SCALE GENOMIC DNA]</scope>
    <source>
        <strain evidence="4 5">DSM 27697</strain>
    </source>
</reference>
<dbReference type="FunFam" id="3.20.20.30:FF:000002">
    <property type="entry name" value="LLM class flavin-dependent oxidoreductase"/>
    <property type="match status" value="1"/>
</dbReference>
<evidence type="ECO:0000259" key="3">
    <source>
        <dbReference type="Pfam" id="PF00296"/>
    </source>
</evidence>
<keyword evidence="5" id="KW-1185">Reference proteome</keyword>
<evidence type="ECO:0000313" key="4">
    <source>
        <dbReference type="EMBL" id="TCK09327.1"/>
    </source>
</evidence>
<name>A0A4R1GLC3_9GAMM</name>